<dbReference type="Gene3D" id="3.40.50.720">
    <property type="entry name" value="NAD(P)-binding Rossmann-like Domain"/>
    <property type="match status" value="1"/>
</dbReference>
<dbReference type="AlphaFoldDB" id="A0A7W9E0Y3"/>
<comment type="similarity">
    <text evidence="1">Belongs to the short-chain dehydrogenases/reductases (SDR) family.</text>
</comment>
<dbReference type="Pfam" id="PF13561">
    <property type="entry name" value="adh_short_C2"/>
    <property type="match status" value="1"/>
</dbReference>
<evidence type="ECO:0000313" key="3">
    <source>
        <dbReference type="EMBL" id="MBB5637105.1"/>
    </source>
</evidence>
<dbReference type="InterPro" id="IPR002347">
    <property type="entry name" value="SDR_fam"/>
</dbReference>
<dbReference type="EC" id="1.1.1.100" evidence="3"/>
<name>A0A7W9E0Y3_9SPHI</name>
<dbReference type="PANTHER" id="PTHR43639:SF1">
    <property type="entry name" value="SHORT-CHAIN DEHYDROGENASE_REDUCTASE FAMILY PROTEIN"/>
    <property type="match status" value="1"/>
</dbReference>
<dbReference type="PROSITE" id="PS00061">
    <property type="entry name" value="ADH_SHORT"/>
    <property type="match status" value="1"/>
</dbReference>
<dbReference type="InterPro" id="IPR036291">
    <property type="entry name" value="NAD(P)-bd_dom_sf"/>
</dbReference>
<organism evidence="3 4">
    <name type="scientific">Pedobacter cryoconitis</name>
    <dbReference type="NCBI Taxonomy" id="188932"/>
    <lineage>
        <taxon>Bacteria</taxon>
        <taxon>Pseudomonadati</taxon>
        <taxon>Bacteroidota</taxon>
        <taxon>Sphingobacteriia</taxon>
        <taxon>Sphingobacteriales</taxon>
        <taxon>Sphingobacteriaceae</taxon>
        <taxon>Pedobacter</taxon>
    </lineage>
</organism>
<protein>
    <submittedName>
        <fullName evidence="3">3-oxoacyl-[acyl-carrier protein] reductase</fullName>
        <ecNumber evidence="3">1.1.1.100</ecNumber>
    </submittedName>
</protein>
<dbReference type="PANTHER" id="PTHR43639">
    <property type="entry name" value="OXIDOREDUCTASE, SHORT-CHAIN DEHYDROGENASE/REDUCTASE FAMILY (AFU_ORTHOLOGUE AFUA_5G02870)"/>
    <property type="match status" value="1"/>
</dbReference>
<keyword evidence="2 3" id="KW-0560">Oxidoreductase</keyword>
<proteinExistence type="inferred from homology"/>
<dbReference type="GO" id="GO:0004316">
    <property type="term" value="F:3-oxoacyl-[acyl-carrier-protein] reductase (NADPH) activity"/>
    <property type="evidence" value="ECO:0007669"/>
    <property type="project" value="UniProtKB-EC"/>
</dbReference>
<sequence>MEKLKNKVALITGASKGIGAGIAKEFALQGVRVVLNYNQDSIGANETVKEIENHGGEAIALQGDISKADEVERLFLETQNVFGRLDILVNNAGVFPPNSLGSFSEIDFYRTINTNILGNILCTKESLKYFSALGGSIINLTSVQSKNPIPEMAVYASTKGAIEVLTMAYAKELAAKNIRVNALAPGAVETEGTHTRGWFKSDFHKQIERMTPLGRMGQPADIGKVAAFLASDDALWITGERITASGGLH</sequence>
<dbReference type="PRINTS" id="PR00080">
    <property type="entry name" value="SDRFAMILY"/>
</dbReference>
<comment type="caution">
    <text evidence="3">The sequence shown here is derived from an EMBL/GenBank/DDBJ whole genome shotgun (WGS) entry which is preliminary data.</text>
</comment>
<dbReference type="FunFam" id="3.40.50.720:FF:000084">
    <property type="entry name" value="Short-chain dehydrogenase reductase"/>
    <property type="match status" value="1"/>
</dbReference>
<dbReference type="RefSeq" id="WP_183882992.1">
    <property type="nucleotide sequence ID" value="NZ_JACHCE010000004.1"/>
</dbReference>
<gene>
    <name evidence="3" type="ORF">HDE68_003018</name>
</gene>
<dbReference type="InterPro" id="IPR020904">
    <property type="entry name" value="Sc_DH/Rdtase_CS"/>
</dbReference>
<dbReference type="EMBL" id="JACHCE010000004">
    <property type="protein sequence ID" value="MBB5637105.1"/>
    <property type="molecule type" value="Genomic_DNA"/>
</dbReference>
<evidence type="ECO:0000256" key="2">
    <source>
        <dbReference type="ARBA" id="ARBA00023002"/>
    </source>
</evidence>
<dbReference type="PRINTS" id="PR00081">
    <property type="entry name" value="GDHRDH"/>
</dbReference>
<dbReference type="Proteomes" id="UP000537204">
    <property type="component" value="Unassembled WGS sequence"/>
</dbReference>
<dbReference type="SUPFAM" id="SSF51735">
    <property type="entry name" value="NAD(P)-binding Rossmann-fold domains"/>
    <property type="match status" value="1"/>
</dbReference>
<reference evidence="3 4" key="1">
    <citation type="submission" date="2020-08" db="EMBL/GenBank/DDBJ databases">
        <title>Genomic Encyclopedia of Type Strains, Phase IV (KMG-V): Genome sequencing to study the core and pangenomes of soil and plant-associated prokaryotes.</title>
        <authorList>
            <person name="Whitman W."/>
        </authorList>
    </citation>
    <scope>NUCLEOTIDE SEQUENCE [LARGE SCALE GENOMIC DNA]</scope>
    <source>
        <strain evidence="3 4">S3M1</strain>
    </source>
</reference>
<evidence type="ECO:0000256" key="1">
    <source>
        <dbReference type="ARBA" id="ARBA00006484"/>
    </source>
</evidence>
<accession>A0A7W9E0Y3</accession>
<dbReference type="NCBIfam" id="NF005559">
    <property type="entry name" value="PRK07231.1"/>
    <property type="match status" value="1"/>
</dbReference>
<evidence type="ECO:0000313" key="4">
    <source>
        <dbReference type="Proteomes" id="UP000537204"/>
    </source>
</evidence>